<sequence>MSDVSNSFSAWETLPEDESPLCIAVRCPVSPPRHYEAVNRCGGFPKERCYQSKTDMEEIDVRKNTKRFNATHAVITAMKLLTTSHSLLDKFAWNY</sequence>
<dbReference type="Proteomes" id="UP001303046">
    <property type="component" value="Unassembled WGS sequence"/>
</dbReference>
<organism evidence="1 2">
    <name type="scientific">Necator americanus</name>
    <name type="common">Human hookworm</name>
    <dbReference type="NCBI Taxonomy" id="51031"/>
    <lineage>
        <taxon>Eukaryota</taxon>
        <taxon>Metazoa</taxon>
        <taxon>Ecdysozoa</taxon>
        <taxon>Nematoda</taxon>
        <taxon>Chromadorea</taxon>
        <taxon>Rhabditida</taxon>
        <taxon>Rhabditina</taxon>
        <taxon>Rhabditomorpha</taxon>
        <taxon>Strongyloidea</taxon>
        <taxon>Ancylostomatidae</taxon>
        <taxon>Bunostominae</taxon>
        <taxon>Necator</taxon>
    </lineage>
</organism>
<accession>A0ABR1EDU1</accession>
<evidence type="ECO:0000313" key="2">
    <source>
        <dbReference type="Proteomes" id="UP001303046"/>
    </source>
</evidence>
<keyword evidence="2" id="KW-1185">Reference proteome</keyword>
<name>A0ABR1EDU1_NECAM</name>
<comment type="caution">
    <text evidence="1">The sequence shown here is derived from an EMBL/GenBank/DDBJ whole genome shotgun (WGS) entry which is preliminary data.</text>
</comment>
<dbReference type="EMBL" id="JAVFWL010000006">
    <property type="protein sequence ID" value="KAK6760864.1"/>
    <property type="molecule type" value="Genomic_DNA"/>
</dbReference>
<proteinExistence type="predicted"/>
<reference evidence="1 2" key="1">
    <citation type="submission" date="2023-08" db="EMBL/GenBank/DDBJ databases">
        <title>A Necator americanus chromosomal reference genome.</title>
        <authorList>
            <person name="Ilik V."/>
            <person name="Petrzelkova K.J."/>
            <person name="Pardy F."/>
            <person name="Fuh T."/>
            <person name="Niatou-Singa F.S."/>
            <person name="Gouil Q."/>
            <person name="Baker L."/>
            <person name="Ritchie M.E."/>
            <person name="Jex A.R."/>
            <person name="Gazzola D."/>
            <person name="Li H."/>
            <person name="Toshio Fujiwara R."/>
            <person name="Zhan B."/>
            <person name="Aroian R.V."/>
            <person name="Pafco B."/>
            <person name="Schwarz E.M."/>
        </authorList>
    </citation>
    <scope>NUCLEOTIDE SEQUENCE [LARGE SCALE GENOMIC DNA]</scope>
    <source>
        <strain evidence="1 2">Aroian</strain>
        <tissue evidence="1">Whole animal</tissue>
    </source>
</reference>
<gene>
    <name evidence="1" type="primary">Necator_chrX.g22235</name>
    <name evidence="1" type="ORF">RB195_022074</name>
</gene>
<evidence type="ECO:0000313" key="1">
    <source>
        <dbReference type="EMBL" id="KAK6760864.1"/>
    </source>
</evidence>
<protein>
    <submittedName>
        <fullName evidence="1">Uncharacterized protein</fullName>
    </submittedName>
</protein>